<dbReference type="GO" id="GO:0010029">
    <property type="term" value="P:regulation of seed germination"/>
    <property type="evidence" value="ECO:0007669"/>
    <property type="project" value="UniProtKB-ARBA"/>
</dbReference>
<evidence type="ECO:0000256" key="2">
    <source>
        <dbReference type="ARBA" id="ARBA00004906"/>
    </source>
</evidence>
<dbReference type="InterPro" id="IPR045210">
    <property type="entry name" value="RING-Ubox_PUB"/>
</dbReference>
<evidence type="ECO:0000256" key="7">
    <source>
        <dbReference type="PROSITE-ProRule" id="PRU00259"/>
    </source>
</evidence>
<dbReference type="SMART" id="SM00185">
    <property type="entry name" value="ARM"/>
    <property type="match status" value="3"/>
</dbReference>
<reference evidence="9 10" key="1">
    <citation type="submission" date="2024-01" db="EMBL/GenBank/DDBJ databases">
        <title>The genomes of 5 underutilized Papilionoideae crops provide insights into root nodulation and disease resistance.</title>
        <authorList>
            <person name="Yuan L."/>
        </authorList>
    </citation>
    <scope>NUCLEOTIDE SEQUENCE [LARGE SCALE GENOMIC DNA]</scope>
    <source>
        <strain evidence="9">LY-2023</strain>
        <tissue evidence="9">Leaf</tissue>
    </source>
</reference>
<dbReference type="GO" id="GO:0016567">
    <property type="term" value="P:protein ubiquitination"/>
    <property type="evidence" value="ECO:0007669"/>
    <property type="project" value="InterPro"/>
</dbReference>
<evidence type="ECO:0000256" key="3">
    <source>
        <dbReference type="ARBA" id="ARBA00012483"/>
    </source>
</evidence>
<gene>
    <name evidence="9" type="ORF">RJT34_01208</name>
</gene>
<keyword evidence="5" id="KW-0677">Repeat</keyword>
<dbReference type="InterPro" id="IPR016024">
    <property type="entry name" value="ARM-type_fold"/>
</dbReference>
<comment type="pathway">
    <text evidence="2">Protein modification; protein ubiquitination.</text>
</comment>
<protein>
    <recommendedName>
        <fullName evidence="3">RING-type E3 ubiquitin transferase</fullName>
        <ecNumber evidence="3">2.3.2.27</ecNumber>
    </recommendedName>
</protein>
<dbReference type="InterPro" id="IPR057623">
    <property type="entry name" value="PUB12-19-like_N"/>
</dbReference>
<dbReference type="InterPro" id="IPR000225">
    <property type="entry name" value="Armadillo"/>
</dbReference>
<dbReference type="CDD" id="cd16664">
    <property type="entry name" value="RING-Ubox_PUB"/>
    <property type="match status" value="1"/>
</dbReference>
<dbReference type="InterPro" id="IPR013083">
    <property type="entry name" value="Znf_RING/FYVE/PHD"/>
</dbReference>
<dbReference type="Pfam" id="PF25598">
    <property type="entry name" value="ARM_PUB"/>
    <property type="match status" value="1"/>
</dbReference>
<dbReference type="Pfam" id="PF04564">
    <property type="entry name" value="U-box"/>
    <property type="match status" value="1"/>
</dbReference>
<sequence length="677" mass="74532">MAPNPKPLPRERSPLCFPSVHPCESISPTTLLSSLITLSQSICSFQSFSTQRRNARETSRQIAILLLLFQELHQRPSVNIPNAVLSTFSYLHVTLQKLHFLMQDCARRDTRLWMLVNSQYVAVQFQILLRAVATALDALPLHTFELCNEVSELVQLLAKQAAKAKFELHQNDEREAKRLRFILDQFEHGTEPPMDEMKRILDYLEIKTWTDCNNEIKFLEEELESNERGSNLLSSLIGFLCYSRVIIFENLDFQTLSKEARSNAEVSISISISTCVVPEDFRCPISLELMTDPVTISTGQTYNRASIQRWLQAGNMTCPKTGETLTTIELFPNTALKKLIYQFCYDNGISIAKSSQPNRTVTKTDEPGSHVAAHATQFFSWFISQRLVFGTEKQKNKAAYEIRLLAKSNVFTRACLVEMGAVPPLLDILASGDRTTQENAIGALMKLSKHNTGQQIIMESRGLVPIVTVLKRGLSLEARHMAAATIFYLASVKEYRKVIGENPDAIPGLVEMVKEQSTCGKKNAVVAIFGLLLSAKNHSKVLSAGTVPALVNVLASSEKPGVVCDSLAVLVALAETSVEGARAVLLAGALPLVTGMLKSATSRAGKEYCVSILLSFCVNVGAEVTSVLAKDASLMPSLYSLVTDGTPHAAKKARSLINILHEFNEMTSSGMVGSSVS</sequence>
<dbReference type="PANTHER" id="PTHR23315">
    <property type="entry name" value="U BOX DOMAIN-CONTAINING"/>
    <property type="match status" value="1"/>
</dbReference>
<dbReference type="PROSITE" id="PS51698">
    <property type="entry name" value="U_BOX"/>
    <property type="match status" value="1"/>
</dbReference>
<dbReference type="FunFam" id="3.30.40.10:FF:000442">
    <property type="entry name" value="RING-type E3 ubiquitin transferase"/>
    <property type="match status" value="1"/>
</dbReference>
<dbReference type="Gene3D" id="3.30.40.10">
    <property type="entry name" value="Zinc/RING finger domain, C3HC4 (zinc finger)"/>
    <property type="match status" value="1"/>
</dbReference>
<dbReference type="PROSITE" id="PS50176">
    <property type="entry name" value="ARM_REPEAT"/>
    <property type="match status" value="1"/>
</dbReference>
<evidence type="ECO:0000259" key="8">
    <source>
        <dbReference type="PROSITE" id="PS51698"/>
    </source>
</evidence>
<evidence type="ECO:0000256" key="4">
    <source>
        <dbReference type="ARBA" id="ARBA00022679"/>
    </source>
</evidence>
<dbReference type="Proteomes" id="UP001359559">
    <property type="component" value="Unassembled WGS sequence"/>
</dbReference>
<name>A0AAN9PYF2_CLITE</name>
<comment type="catalytic activity">
    <reaction evidence="1">
        <text>S-ubiquitinyl-[E2 ubiquitin-conjugating enzyme]-L-cysteine + [acceptor protein]-L-lysine = [E2 ubiquitin-conjugating enzyme]-L-cysteine + N(6)-ubiquitinyl-[acceptor protein]-L-lysine.</text>
        <dbReference type="EC" id="2.3.2.27"/>
    </reaction>
</comment>
<dbReference type="Pfam" id="PF25368">
    <property type="entry name" value="PUB10_N"/>
    <property type="match status" value="1"/>
</dbReference>
<dbReference type="AlphaFoldDB" id="A0AAN9PYF2"/>
<dbReference type="InterPro" id="IPR011989">
    <property type="entry name" value="ARM-like"/>
</dbReference>
<keyword evidence="10" id="KW-1185">Reference proteome</keyword>
<evidence type="ECO:0000313" key="9">
    <source>
        <dbReference type="EMBL" id="KAK7317195.1"/>
    </source>
</evidence>
<proteinExistence type="predicted"/>
<dbReference type="SUPFAM" id="SSF57850">
    <property type="entry name" value="RING/U-box"/>
    <property type="match status" value="1"/>
</dbReference>
<dbReference type="InterPro" id="IPR003613">
    <property type="entry name" value="Ubox_domain"/>
</dbReference>
<dbReference type="PANTHER" id="PTHR23315:SF116">
    <property type="entry name" value="RING-TYPE E3 UBIQUITIN TRANSFERASE"/>
    <property type="match status" value="1"/>
</dbReference>
<feature type="domain" description="U-box" evidence="8">
    <location>
        <begin position="276"/>
        <end position="350"/>
    </location>
</feature>
<feature type="repeat" description="ARM" evidence="7">
    <location>
        <begin position="420"/>
        <end position="462"/>
    </location>
</feature>
<dbReference type="EC" id="2.3.2.27" evidence="3"/>
<dbReference type="FunFam" id="1.25.10.10:FF:000485">
    <property type="entry name" value="RING-type E3 ubiquitin transferase"/>
    <property type="match status" value="1"/>
</dbReference>
<dbReference type="EMBL" id="JAYKXN010000001">
    <property type="protein sequence ID" value="KAK7317195.1"/>
    <property type="molecule type" value="Genomic_DNA"/>
</dbReference>
<keyword evidence="6" id="KW-0833">Ubl conjugation pathway</keyword>
<comment type="caution">
    <text evidence="9">The sequence shown here is derived from an EMBL/GenBank/DDBJ whole genome shotgun (WGS) entry which is preliminary data.</text>
</comment>
<dbReference type="InterPro" id="IPR058678">
    <property type="entry name" value="ARM_PUB"/>
</dbReference>
<evidence type="ECO:0000256" key="5">
    <source>
        <dbReference type="ARBA" id="ARBA00022737"/>
    </source>
</evidence>
<accession>A0AAN9PYF2</accession>
<dbReference type="GO" id="GO:0061630">
    <property type="term" value="F:ubiquitin protein ligase activity"/>
    <property type="evidence" value="ECO:0007669"/>
    <property type="project" value="UniProtKB-EC"/>
</dbReference>
<evidence type="ECO:0000256" key="1">
    <source>
        <dbReference type="ARBA" id="ARBA00000900"/>
    </source>
</evidence>
<dbReference type="SUPFAM" id="SSF48371">
    <property type="entry name" value="ARM repeat"/>
    <property type="match status" value="1"/>
</dbReference>
<dbReference type="SMART" id="SM00504">
    <property type="entry name" value="Ubox"/>
    <property type="match status" value="1"/>
</dbReference>
<keyword evidence="4" id="KW-0808">Transferase</keyword>
<dbReference type="Gene3D" id="1.25.10.10">
    <property type="entry name" value="Leucine-rich Repeat Variant"/>
    <property type="match status" value="1"/>
</dbReference>
<evidence type="ECO:0000313" key="10">
    <source>
        <dbReference type="Proteomes" id="UP001359559"/>
    </source>
</evidence>
<evidence type="ECO:0000256" key="6">
    <source>
        <dbReference type="ARBA" id="ARBA00022786"/>
    </source>
</evidence>
<organism evidence="9 10">
    <name type="scientific">Clitoria ternatea</name>
    <name type="common">Butterfly pea</name>
    <dbReference type="NCBI Taxonomy" id="43366"/>
    <lineage>
        <taxon>Eukaryota</taxon>
        <taxon>Viridiplantae</taxon>
        <taxon>Streptophyta</taxon>
        <taxon>Embryophyta</taxon>
        <taxon>Tracheophyta</taxon>
        <taxon>Spermatophyta</taxon>
        <taxon>Magnoliopsida</taxon>
        <taxon>eudicotyledons</taxon>
        <taxon>Gunneridae</taxon>
        <taxon>Pentapetalae</taxon>
        <taxon>rosids</taxon>
        <taxon>fabids</taxon>
        <taxon>Fabales</taxon>
        <taxon>Fabaceae</taxon>
        <taxon>Papilionoideae</taxon>
        <taxon>50 kb inversion clade</taxon>
        <taxon>NPAAA clade</taxon>
        <taxon>indigoferoid/millettioid clade</taxon>
        <taxon>Phaseoleae</taxon>
        <taxon>Clitoria</taxon>
    </lineage>
</organism>